<dbReference type="PANTHER" id="PTHR10632">
    <property type="entry name" value="SULFIDE:QUINONE OXIDOREDUCTASE"/>
    <property type="match status" value="1"/>
</dbReference>
<reference evidence="2 3" key="1">
    <citation type="submission" date="2024-02" db="EMBL/GenBank/DDBJ databases">
        <title>Winogradskyella poriferorum JCM 12885.</title>
        <authorList>
            <person name="Zhang D.-F."/>
            <person name="Fu Z.-Y."/>
        </authorList>
    </citation>
    <scope>NUCLEOTIDE SEQUENCE [LARGE SCALE GENOMIC DNA]</scope>
    <source>
        <strain evidence="2 3">JCM 12885</strain>
    </source>
</reference>
<accession>A0ABU7W720</accession>
<dbReference type="InterPro" id="IPR036188">
    <property type="entry name" value="FAD/NAD-bd_sf"/>
</dbReference>
<keyword evidence="3" id="KW-1185">Reference proteome</keyword>
<dbReference type="EC" id="1.-.-.-" evidence="2"/>
<dbReference type="Proteomes" id="UP001356704">
    <property type="component" value="Unassembled WGS sequence"/>
</dbReference>
<dbReference type="Gene3D" id="3.50.50.60">
    <property type="entry name" value="FAD/NAD(P)-binding domain"/>
    <property type="match status" value="2"/>
</dbReference>
<name>A0ABU7W720_9FLAO</name>
<gene>
    <name evidence="2" type="ORF">V1468_11520</name>
</gene>
<evidence type="ECO:0000259" key="1">
    <source>
        <dbReference type="Pfam" id="PF07992"/>
    </source>
</evidence>
<organism evidence="2 3">
    <name type="scientific">Winogradskyella poriferorum</name>
    <dbReference type="NCBI Taxonomy" id="307627"/>
    <lineage>
        <taxon>Bacteria</taxon>
        <taxon>Pseudomonadati</taxon>
        <taxon>Bacteroidota</taxon>
        <taxon>Flavobacteriia</taxon>
        <taxon>Flavobacteriales</taxon>
        <taxon>Flavobacteriaceae</taxon>
        <taxon>Winogradskyella</taxon>
    </lineage>
</organism>
<dbReference type="GO" id="GO:0016491">
    <property type="term" value="F:oxidoreductase activity"/>
    <property type="evidence" value="ECO:0007669"/>
    <property type="project" value="UniProtKB-KW"/>
</dbReference>
<dbReference type="InterPro" id="IPR023753">
    <property type="entry name" value="FAD/NAD-binding_dom"/>
</dbReference>
<evidence type="ECO:0000313" key="3">
    <source>
        <dbReference type="Proteomes" id="UP001356704"/>
    </source>
</evidence>
<dbReference type="SUPFAM" id="SSF51905">
    <property type="entry name" value="FAD/NAD(P)-binding domain"/>
    <property type="match status" value="2"/>
</dbReference>
<proteinExistence type="predicted"/>
<evidence type="ECO:0000313" key="2">
    <source>
        <dbReference type="EMBL" id="MEF3079638.1"/>
    </source>
</evidence>
<dbReference type="PANTHER" id="PTHR10632:SF2">
    <property type="entry name" value="SULFIDE:QUINONE OXIDOREDUCTASE, MITOCHONDRIAL"/>
    <property type="match status" value="1"/>
</dbReference>
<dbReference type="EMBL" id="JAZHOU010000003">
    <property type="protein sequence ID" value="MEF3079638.1"/>
    <property type="molecule type" value="Genomic_DNA"/>
</dbReference>
<comment type="caution">
    <text evidence="2">The sequence shown here is derived from an EMBL/GenBank/DDBJ whole genome shotgun (WGS) entry which is preliminary data.</text>
</comment>
<protein>
    <submittedName>
        <fullName evidence="2">FAD/NAD(P)-binding oxidoreductase</fullName>
        <ecNumber evidence="2">1.-.-.-</ecNumber>
    </submittedName>
</protein>
<sequence>MKSHYQILVIGGGTGGIMTSANLLAKDKSLDIGLIEPAEWHYYQPAWTLVGGGTYDFEKTKRPMSSVMPYGVDWIKDYATGFNPEGNSVSTKESGDITYDYLIVSPGLVMDTSLIEGLTESLGKGVVCSNYTDPKHTWEVLRNFKGGNAVFTQPTTPIKCGGAPQKIAYLAADYFKKNGLKNKSNVVFATPGSVIFGVKEIRESLMQVISKYGIHFKPFYAPIKIDGENQIVTFKGVGTGENKCVINEDNELREVMSGEQIIEMPFDMLHLAPPQTAPKFVKESSLVNDAGWLDVDIHTLQHNKYPNIFGLGDVAALPTAKTGAAIRKQVPVVSDNIRQLIAYDKKGNKSYNGYSSCPLVTGYGKMILAEFDYDNNFIPDPKLKQMLVFNSEKEHWRLWMLKKYGLPYLYWNKMMKGKEV</sequence>
<feature type="domain" description="FAD/NAD(P)-binding" evidence="1">
    <location>
        <begin position="5"/>
        <end position="316"/>
    </location>
</feature>
<keyword evidence="2" id="KW-0560">Oxidoreductase</keyword>
<dbReference type="InterPro" id="IPR015904">
    <property type="entry name" value="Sulphide_quinone_reductase"/>
</dbReference>
<dbReference type="RefSeq" id="WP_331810383.1">
    <property type="nucleotide sequence ID" value="NZ_JAZHOU010000003.1"/>
</dbReference>
<dbReference type="Pfam" id="PF07992">
    <property type="entry name" value="Pyr_redox_2"/>
    <property type="match status" value="1"/>
</dbReference>